<dbReference type="InterPro" id="IPR029044">
    <property type="entry name" value="Nucleotide-diphossugar_trans"/>
</dbReference>
<evidence type="ECO:0000256" key="1">
    <source>
        <dbReference type="SAM" id="MobiDB-lite"/>
    </source>
</evidence>
<sequence>MFCALLVAVCLIRQLGFGSHEVRCDEKIESPQSEERQAMNDKTVSDTNSNEDQPQLLSDSIDVVSTKNDFEKVTESNLKANGLINLDVPSRRKVFRRKNMQTCEPVYGRIMVFTAMDDKSINVRYGFAQRSLECYLASTNYTFIQVNLDTDRRIQDHCKHKTAYFKKHCAAAYYLQDTDWMLILDADTGVVNPNHCLEEYIDDRVDMIFYERFFNWEIACGNYIVRSSLALLREQRLWPGKVRIYKRAHAWVRDAWLSSDDWTDIDFMFHGWKIENLKEAKGYVSPFTQDFNVTECGRGYSGWHYNLDKKKTIQEMRTVFSNFEKERAKSHPKEGRTPYFLTVPDVGETSIALCFKQMAVTVEVTRIFTKPRRLSRLLVLLLAFAALLFLFLQFADVKHHTRNDKLRNLIDSVHYEIDAVQQHDHKDVTIQGEAPKVHNLNFDLVDSSNLNIPKKARKVLPRNNMEVCKPIYGRVTVFTAMDQRSVKVRYGLAQRSLECYLASTNYTLVQVNLDTDERVKKHCKHRSTYFKKHCAAALYLEDTDWMLVLDADTGVINPNHCLEEYIDDRVDMIFYERFFNWEIACGNYIVKNTAQSRQFLMEYANMEKESRKPGAWLGSDNGPLQIMILKHVMPFAQHIIDTCNQMWHSSKNYNQYTAYLLCVKVALGEQRLWPGKLRIYKRAHAWVRDSWLTSNEWSDIDFMIHGWKIEDIKNAKHFVSPFKQDFNVTECGRGYSGWHFELSKKKTVEEIKKQLFDFEKDHMRTHPVEGRTPYFLTVPDVGECYPHCEDF</sequence>
<keyword evidence="2" id="KW-0812">Transmembrane</keyword>
<dbReference type="EMBL" id="JAUCMV010000005">
    <property type="protein sequence ID" value="KAK0394856.1"/>
    <property type="molecule type" value="Genomic_DNA"/>
</dbReference>
<organism evidence="4 5">
    <name type="scientific">Steinernema hermaphroditum</name>
    <dbReference type="NCBI Taxonomy" id="289476"/>
    <lineage>
        <taxon>Eukaryota</taxon>
        <taxon>Metazoa</taxon>
        <taxon>Ecdysozoa</taxon>
        <taxon>Nematoda</taxon>
        <taxon>Chromadorea</taxon>
        <taxon>Rhabditida</taxon>
        <taxon>Tylenchina</taxon>
        <taxon>Panagrolaimomorpha</taxon>
        <taxon>Strongyloidoidea</taxon>
        <taxon>Steinernematidae</taxon>
        <taxon>Steinernema</taxon>
    </lineage>
</organism>
<comment type="caution">
    <text evidence="4">The sequence shown here is derived from an EMBL/GenBank/DDBJ whole genome shotgun (WGS) entry which is preliminary data.</text>
</comment>
<dbReference type="PANTHER" id="PTHR31562:SF8">
    <property type="entry name" value="ALPHA-1,6-MANNOSYLTRANSFERASE"/>
    <property type="match status" value="1"/>
</dbReference>
<keyword evidence="2" id="KW-1133">Transmembrane helix</keyword>
<dbReference type="AlphaFoldDB" id="A0AA39GXD7"/>
<feature type="signal peptide" evidence="3">
    <location>
        <begin position="1"/>
        <end position="18"/>
    </location>
</feature>
<proteinExistence type="predicted"/>
<dbReference type="Proteomes" id="UP001175271">
    <property type="component" value="Unassembled WGS sequence"/>
</dbReference>
<evidence type="ECO:0000256" key="2">
    <source>
        <dbReference type="SAM" id="Phobius"/>
    </source>
</evidence>
<evidence type="ECO:0008006" key="6">
    <source>
        <dbReference type="Google" id="ProtNLM"/>
    </source>
</evidence>
<evidence type="ECO:0000256" key="3">
    <source>
        <dbReference type="SAM" id="SignalP"/>
    </source>
</evidence>
<dbReference type="PANTHER" id="PTHR31562">
    <property type="entry name" value="PROTEIN CBG18972"/>
    <property type="match status" value="1"/>
</dbReference>
<evidence type="ECO:0000313" key="4">
    <source>
        <dbReference type="EMBL" id="KAK0394856.1"/>
    </source>
</evidence>
<dbReference type="InterPro" id="IPR004988">
    <property type="entry name" value="DUF273"/>
</dbReference>
<dbReference type="Gene3D" id="3.90.550.10">
    <property type="entry name" value="Spore Coat Polysaccharide Biosynthesis Protein SpsA, Chain A"/>
    <property type="match status" value="2"/>
</dbReference>
<gene>
    <name evidence="4" type="ORF">QR680_000970</name>
</gene>
<evidence type="ECO:0000313" key="5">
    <source>
        <dbReference type="Proteomes" id="UP001175271"/>
    </source>
</evidence>
<protein>
    <recommendedName>
        <fullName evidence="6">Nucleotide-diphospho-sugar transferase domain-containing protein</fullName>
    </recommendedName>
</protein>
<feature type="region of interest" description="Disordered" evidence="1">
    <location>
        <begin position="28"/>
        <end position="57"/>
    </location>
</feature>
<keyword evidence="2" id="KW-0472">Membrane</keyword>
<keyword evidence="3" id="KW-0732">Signal</keyword>
<accession>A0AA39GXD7</accession>
<feature type="chain" id="PRO_5041404071" description="Nucleotide-diphospho-sugar transferase domain-containing protein" evidence="3">
    <location>
        <begin position="19"/>
        <end position="791"/>
    </location>
</feature>
<keyword evidence="5" id="KW-1185">Reference proteome</keyword>
<feature type="transmembrane region" description="Helical" evidence="2">
    <location>
        <begin position="377"/>
        <end position="397"/>
    </location>
</feature>
<feature type="compositionally biased region" description="Basic and acidic residues" evidence="1">
    <location>
        <begin position="28"/>
        <end position="39"/>
    </location>
</feature>
<feature type="compositionally biased region" description="Polar residues" evidence="1">
    <location>
        <begin position="40"/>
        <end position="57"/>
    </location>
</feature>
<name>A0AA39GXD7_9BILA</name>
<dbReference type="Pfam" id="PF03314">
    <property type="entry name" value="DUF273"/>
    <property type="match status" value="3"/>
</dbReference>
<reference evidence="4" key="1">
    <citation type="submission" date="2023-06" db="EMBL/GenBank/DDBJ databases">
        <title>Genomic analysis of the entomopathogenic nematode Steinernema hermaphroditum.</title>
        <authorList>
            <person name="Schwarz E.M."/>
            <person name="Heppert J.K."/>
            <person name="Baniya A."/>
            <person name="Schwartz H.T."/>
            <person name="Tan C.-H."/>
            <person name="Antoshechkin I."/>
            <person name="Sternberg P.W."/>
            <person name="Goodrich-Blair H."/>
            <person name="Dillman A.R."/>
        </authorList>
    </citation>
    <scope>NUCLEOTIDE SEQUENCE</scope>
    <source>
        <strain evidence="4">PS9179</strain>
        <tissue evidence="4">Whole animal</tissue>
    </source>
</reference>